<organism evidence="11">
    <name type="scientific">Arcella intermedia</name>
    <dbReference type="NCBI Taxonomy" id="1963864"/>
    <lineage>
        <taxon>Eukaryota</taxon>
        <taxon>Amoebozoa</taxon>
        <taxon>Tubulinea</taxon>
        <taxon>Elardia</taxon>
        <taxon>Arcellinida</taxon>
        <taxon>Sphaerothecina</taxon>
        <taxon>Arcellidae</taxon>
        <taxon>Arcella</taxon>
    </lineage>
</organism>
<dbReference type="GO" id="GO:0008966">
    <property type="term" value="F:phosphoglucosamine mutase activity"/>
    <property type="evidence" value="ECO:0007669"/>
    <property type="project" value="InterPro"/>
</dbReference>
<dbReference type="FunFam" id="3.40.120.10:FF:000001">
    <property type="entry name" value="Phosphoglucosamine mutase"/>
    <property type="match status" value="1"/>
</dbReference>
<dbReference type="GO" id="GO:0006048">
    <property type="term" value="P:UDP-N-acetylglucosamine biosynthetic process"/>
    <property type="evidence" value="ECO:0007669"/>
    <property type="project" value="TreeGrafter"/>
</dbReference>
<evidence type="ECO:0000259" key="10">
    <source>
        <dbReference type="Pfam" id="PF02880"/>
    </source>
</evidence>
<dbReference type="Gene3D" id="3.40.120.10">
    <property type="entry name" value="Alpha-D-Glucose-1,6-Bisphosphate, subunit A, domain 3"/>
    <property type="match status" value="3"/>
</dbReference>
<dbReference type="Pfam" id="PF00408">
    <property type="entry name" value="PGM_PMM_IV"/>
    <property type="match status" value="1"/>
</dbReference>
<dbReference type="Gene3D" id="3.30.310.50">
    <property type="entry name" value="Alpha-D-phosphohexomutase, C-terminal domain"/>
    <property type="match status" value="1"/>
</dbReference>
<keyword evidence="5" id="KW-0460">Magnesium</keyword>
<comment type="cofactor">
    <cofactor evidence="1">
        <name>Mg(2+)</name>
        <dbReference type="ChEBI" id="CHEBI:18420"/>
    </cofactor>
</comment>
<evidence type="ECO:0000313" key="11">
    <source>
        <dbReference type="EMBL" id="NDV31603.1"/>
    </source>
</evidence>
<reference evidence="11" key="1">
    <citation type="journal article" date="2020" name="J. Eukaryot. Microbiol.">
        <title>De novo Sequencing, Assembly and Annotation of the Transcriptome for the Free-Living Testate Amoeba Arcella intermedia.</title>
        <authorList>
            <person name="Ribeiro G.M."/>
            <person name="Porfirio-Sousa A.L."/>
            <person name="Maurer-Alcala X.X."/>
            <person name="Katz L.A."/>
            <person name="Lahr D.J.G."/>
        </authorList>
    </citation>
    <scope>NUCLEOTIDE SEQUENCE</scope>
</reference>
<keyword evidence="6" id="KW-0413">Isomerase</keyword>
<evidence type="ECO:0000256" key="3">
    <source>
        <dbReference type="ARBA" id="ARBA00022553"/>
    </source>
</evidence>
<evidence type="ECO:0000259" key="9">
    <source>
        <dbReference type="Pfam" id="PF02879"/>
    </source>
</evidence>
<dbReference type="PRINTS" id="PR00509">
    <property type="entry name" value="PGMPMM"/>
</dbReference>
<dbReference type="InterPro" id="IPR005844">
    <property type="entry name" value="A-D-PHexomutase_a/b/a-I"/>
</dbReference>
<dbReference type="PANTHER" id="PTHR42946:SF1">
    <property type="entry name" value="PHOSPHOGLUCOMUTASE (ALPHA-D-GLUCOSE-1,6-BISPHOSPHATE-DEPENDENT)"/>
    <property type="match status" value="1"/>
</dbReference>
<dbReference type="InterPro" id="IPR036900">
    <property type="entry name" value="A-D-PHexomutase_C_sf"/>
</dbReference>
<dbReference type="SUPFAM" id="SSF53738">
    <property type="entry name" value="Phosphoglucomutase, first 3 domains"/>
    <property type="match status" value="3"/>
</dbReference>
<dbReference type="PANTHER" id="PTHR42946">
    <property type="entry name" value="PHOSPHOHEXOSE MUTASE"/>
    <property type="match status" value="1"/>
</dbReference>
<sequence>MVSVSGIRGIVGSSLTPRVIEKYISAFCHLQRKSSPNRTVILGRDSRVSGPWITKIVEAILIAMGFKVLECGIVPTPTVQFIVLQEKAVGGVIITSSHNPIEWNGLKFVDSDGLFFSPEKCTELFKIADMPGEIQWPSWKEAGSVVDYPDAISRHIQALLDLKEVNKEKVVKKKYKVVLDAVNGAGGPIMKQLLETFGCEVVGLNLEPTGIFGHTPEPVPENLGDLCKAVLEHKADFGVAVDPDVDRCVFIDETGKPIGEEYTLAMAFQYWLGVCQKRGPTCKNLSSSRVLDDIAKQYGCQIYASPVGEIHVAKKMIEVGAVIGGEGNGGVMLPDLHIGRDAPVAATLALQLLAGFNGTLSQLKGSLPQWYIIKKKASVVGIDPEKIIEEVTKEWQAKGARINTSDGVRIETEEWWVHIRKSNTEPIVRVIGEARSEPEADLIVSQFAVKIGK</sequence>
<dbReference type="InterPro" id="IPR016055">
    <property type="entry name" value="A-D-PHexomutase_a/b/a-I/II/III"/>
</dbReference>
<proteinExistence type="inferred from homology"/>
<dbReference type="InterPro" id="IPR005843">
    <property type="entry name" value="A-D-PHexomutase_C"/>
</dbReference>
<name>A0A6B2L3J2_9EUKA</name>
<dbReference type="AlphaFoldDB" id="A0A6B2L3J2"/>
<dbReference type="NCBIfam" id="TIGR03990">
    <property type="entry name" value="Arch_GlmM"/>
    <property type="match status" value="1"/>
</dbReference>
<dbReference type="InterPro" id="IPR005841">
    <property type="entry name" value="Alpha-D-phosphohexomutase_SF"/>
</dbReference>
<evidence type="ECO:0000259" key="8">
    <source>
        <dbReference type="Pfam" id="PF02878"/>
    </source>
</evidence>
<dbReference type="InterPro" id="IPR005845">
    <property type="entry name" value="A-D-PHexomutase_a/b/a-II"/>
</dbReference>
<evidence type="ECO:0008006" key="12">
    <source>
        <dbReference type="Google" id="ProtNLM"/>
    </source>
</evidence>
<dbReference type="InterPro" id="IPR005846">
    <property type="entry name" value="A-D-PHexomutase_a/b/a-III"/>
</dbReference>
<dbReference type="GO" id="GO:0005975">
    <property type="term" value="P:carbohydrate metabolic process"/>
    <property type="evidence" value="ECO:0007669"/>
    <property type="project" value="InterPro"/>
</dbReference>
<protein>
    <recommendedName>
        <fullName evidence="12">Phosphoglucosamine mutase</fullName>
    </recommendedName>
</protein>
<evidence type="ECO:0000259" key="7">
    <source>
        <dbReference type="Pfam" id="PF00408"/>
    </source>
</evidence>
<feature type="domain" description="Alpha-D-phosphohexomutase C-terminal" evidence="7">
    <location>
        <begin position="388"/>
        <end position="448"/>
    </location>
</feature>
<evidence type="ECO:0000256" key="1">
    <source>
        <dbReference type="ARBA" id="ARBA00001946"/>
    </source>
</evidence>
<evidence type="ECO:0000256" key="6">
    <source>
        <dbReference type="ARBA" id="ARBA00023235"/>
    </source>
</evidence>
<dbReference type="InterPro" id="IPR050060">
    <property type="entry name" value="Phosphoglucosamine_mutase"/>
</dbReference>
<dbReference type="Pfam" id="PF02879">
    <property type="entry name" value="PGM_PMM_II"/>
    <property type="match status" value="1"/>
</dbReference>
<dbReference type="InterPro" id="IPR024086">
    <property type="entry name" value="GlmM_arc-type"/>
</dbReference>
<dbReference type="GO" id="GO:0046872">
    <property type="term" value="F:metal ion binding"/>
    <property type="evidence" value="ECO:0007669"/>
    <property type="project" value="UniProtKB-KW"/>
</dbReference>
<dbReference type="EMBL" id="GIBP01002634">
    <property type="protein sequence ID" value="NDV31603.1"/>
    <property type="molecule type" value="Transcribed_RNA"/>
</dbReference>
<dbReference type="GO" id="GO:0004615">
    <property type="term" value="F:phosphomannomutase activity"/>
    <property type="evidence" value="ECO:0007669"/>
    <property type="project" value="TreeGrafter"/>
</dbReference>
<dbReference type="Pfam" id="PF02878">
    <property type="entry name" value="PGM_PMM_I"/>
    <property type="match status" value="1"/>
</dbReference>
<evidence type="ECO:0000256" key="5">
    <source>
        <dbReference type="ARBA" id="ARBA00022842"/>
    </source>
</evidence>
<dbReference type="SUPFAM" id="SSF55957">
    <property type="entry name" value="Phosphoglucomutase, C-terminal domain"/>
    <property type="match status" value="1"/>
</dbReference>
<accession>A0A6B2L3J2</accession>
<dbReference type="GO" id="GO:0005829">
    <property type="term" value="C:cytosol"/>
    <property type="evidence" value="ECO:0007669"/>
    <property type="project" value="TreeGrafter"/>
</dbReference>
<evidence type="ECO:0000256" key="4">
    <source>
        <dbReference type="ARBA" id="ARBA00022723"/>
    </source>
</evidence>
<dbReference type="Pfam" id="PF02880">
    <property type="entry name" value="PGM_PMM_III"/>
    <property type="match status" value="1"/>
</dbReference>
<comment type="similarity">
    <text evidence="2">Belongs to the phosphohexose mutase family.</text>
</comment>
<feature type="domain" description="Alpha-D-phosphohexomutase alpha/beta/alpha" evidence="9">
    <location>
        <begin position="164"/>
        <end position="255"/>
    </location>
</feature>
<feature type="domain" description="Alpha-D-phosphohexomutase alpha/beta/alpha" evidence="10">
    <location>
        <begin position="262"/>
        <end position="369"/>
    </location>
</feature>
<feature type="domain" description="Alpha-D-phosphohexomutase alpha/beta/alpha" evidence="8">
    <location>
        <begin position="5"/>
        <end position="127"/>
    </location>
</feature>
<evidence type="ECO:0000256" key="2">
    <source>
        <dbReference type="ARBA" id="ARBA00010231"/>
    </source>
</evidence>
<dbReference type="FunFam" id="3.40.120.10:FF:000020">
    <property type="entry name" value="Phosphoglucosamine mutase"/>
    <property type="match status" value="1"/>
</dbReference>
<keyword evidence="3" id="KW-0597">Phosphoprotein</keyword>
<keyword evidence="4" id="KW-0479">Metal-binding</keyword>